<dbReference type="InterPro" id="IPR000944">
    <property type="entry name" value="Tscrpt_reg_Rrf2"/>
</dbReference>
<keyword evidence="1" id="KW-0614">Plasmid</keyword>
<organism evidence="1 2">
    <name type="scientific">Ensifer adhaerens</name>
    <name type="common">Sinorhizobium morelense</name>
    <dbReference type="NCBI Taxonomy" id="106592"/>
    <lineage>
        <taxon>Bacteria</taxon>
        <taxon>Pseudomonadati</taxon>
        <taxon>Pseudomonadota</taxon>
        <taxon>Alphaproteobacteria</taxon>
        <taxon>Hyphomicrobiales</taxon>
        <taxon>Rhizobiaceae</taxon>
        <taxon>Sinorhizobium/Ensifer group</taxon>
        <taxon>Ensifer</taxon>
    </lineage>
</organism>
<dbReference type="SUPFAM" id="SSF46785">
    <property type="entry name" value="Winged helix' DNA-binding domain"/>
    <property type="match status" value="1"/>
</dbReference>
<geneLocation type="plasmid" evidence="1 2">
    <name>pA</name>
</geneLocation>
<protein>
    <submittedName>
        <fullName evidence="1">Rrf2 family transcriptional regulator</fullName>
    </submittedName>
</protein>
<dbReference type="RefSeq" id="WP_252160879.1">
    <property type="nucleotide sequence ID" value="NZ_CP098808.1"/>
</dbReference>
<dbReference type="PROSITE" id="PS51197">
    <property type="entry name" value="HTH_RRF2_2"/>
    <property type="match status" value="1"/>
</dbReference>
<proteinExistence type="predicted"/>
<dbReference type="InterPro" id="IPR036388">
    <property type="entry name" value="WH-like_DNA-bd_sf"/>
</dbReference>
<dbReference type="GO" id="GO:0003700">
    <property type="term" value="F:DNA-binding transcription factor activity"/>
    <property type="evidence" value="ECO:0007669"/>
    <property type="project" value="TreeGrafter"/>
</dbReference>
<accession>A0A9Q8YCP8</accession>
<gene>
    <name evidence="1" type="ORF">NE863_22825</name>
</gene>
<dbReference type="InterPro" id="IPR036390">
    <property type="entry name" value="WH_DNA-bd_sf"/>
</dbReference>
<dbReference type="AlphaFoldDB" id="A0A9Q8YCP8"/>
<dbReference type="EMBL" id="CP098808">
    <property type="protein sequence ID" value="USJ26775.1"/>
    <property type="molecule type" value="Genomic_DNA"/>
</dbReference>
<dbReference type="PANTHER" id="PTHR33221">
    <property type="entry name" value="WINGED HELIX-TURN-HELIX TRANSCRIPTIONAL REGULATOR, RRF2 FAMILY"/>
    <property type="match status" value="1"/>
</dbReference>
<evidence type="ECO:0000313" key="1">
    <source>
        <dbReference type="EMBL" id="USJ26775.1"/>
    </source>
</evidence>
<dbReference type="Gene3D" id="1.10.10.10">
    <property type="entry name" value="Winged helix-like DNA-binding domain superfamily/Winged helix DNA-binding domain"/>
    <property type="match status" value="1"/>
</dbReference>
<evidence type="ECO:0000313" key="2">
    <source>
        <dbReference type="Proteomes" id="UP001055460"/>
    </source>
</evidence>
<dbReference type="GO" id="GO:0005829">
    <property type="term" value="C:cytosol"/>
    <property type="evidence" value="ECO:0007669"/>
    <property type="project" value="TreeGrafter"/>
</dbReference>
<dbReference type="PANTHER" id="PTHR33221:SF15">
    <property type="entry name" value="HTH-TYPE TRANSCRIPTIONAL REGULATOR YWGB-RELATED"/>
    <property type="match status" value="1"/>
</dbReference>
<reference evidence="1" key="1">
    <citation type="submission" date="2022-06" db="EMBL/GenBank/DDBJ databases">
        <title>Physiological and biochemical characterization and genomic elucidation of a strain of the genus Ensifer adhaerens M8 that combines arsenic oxidation and chromium reduction.</title>
        <authorList>
            <person name="Li X."/>
            <person name="Yu c."/>
        </authorList>
    </citation>
    <scope>NUCLEOTIDE SEQUENCE</scope>
    <source>
        <strain evidence="1">M8</strain>
        <plasmid evidence="1">pA</plasmid>
    </source>
</reference>
<sequence length="152" mass="16388">MEQDSRLARMIHVLIHMALLGGRETSETIAKMLNTNPVVVRRTMGALKRKGVVGSEGGRGGGWALLRPLGELTVLDVQRALDDGQVLAAGVSEDHPTCPVERAANAALVDAFEKAERTLLQEFAELRLSTIAERAMKDAAGSQRATHLDHQA</sequence>
<dbReference type="Pfam" id="PF02082">
    <property type="entry name" value="Rrf2"/>
    <property type="match status" value="1"/>
</dbReference>
<dbReference type="Proteomes" id="UP001055460">
    <property type="component" value="Plasmid pA"/>
</dbReference>
<name>A0A9Q8YCP8_ENSAD</name>